<dbReference type="InParanoid" id="G0NIA5"/>
<dbReference type="EMBL" id="GL379889">
    <property type="protein sequence ID" value="EGT31747.1"/>
    <property type="molecule type" value="Genomic_DNA"/>
</dbReference>
<feature type="transmembrane region" description="Helical" evidence="5">
    <location>
        <begin position="166"/>
        <end position="187"/>
    </location>
</feature>
<dbReference type="GO" id="GO:0008528">
    <property type="term" value="F:G protein-coupled peptide receptor activity"/>
    <property type="evidence" value="ECO:0007669"/>
    <property type="project" value="InterPro"/>
</dbReference>
<dbReference type="GO" id="GO:0016020">
    <property type="term" value="C:membrane"/>
    <property type="evidence" value="ECO:0007669"/>
    <property type="project" value="UniProtKB-SubCell"/>
</dbReference>
<gene>
    <name evidence="7" type="ORF">CAEBREN_05918</name>
</gene>
<name>G0NIA5_CAEBE</name>
<keyword evidence="4 5" id="KW-0472">Membrane</keyword>
<evidence type="ECO:0000256" key="3">
    <source>
        <dbReference type="ARBA" id="ARBA00022989"/>
    </source>
</evidence>
<dbReference type="OrthoDB" id="5830285at2759"/>
<dbReference type="HOGENOM" id="CLU_043715_2_1_1"/>
<reference evidence="8" key="1">
    <citation type="submission" date="2011-07" db="EMBL/GenBank/DDBJ databases">
        <authorList>
            <consortium name="Caenorhabditis brenneri Sequencing and Analysis Consortium"/>
            <person name="Wilson R.K."/>
        </authorList>
    </citation>
    <scope>NUCLEOTIDE SEQUENCE [LARGE SCALE GENOMIC DNA]</scope>
    <source>
        <strain evidence="8">PB2801</strain>
    </source>
</reference>
<dbReference type="eggNOG" id="ENOG502TGHK">
    <property type="taxonomic scope" value="Eukaryota"/>
</dbReference>
<dbReference type="FunCoup" id="G0NIA5">
    <property type="interactions" value="5"/>
</dbReference>
<dbReference type="Pfam" id="PF10324">
    <property type="entry name" value="7TM_GPCR_Srw"/>
    <property type="match status" value="1"/>
</dbReference>
<feature type="transmembrane region" description="Helical" evidence="5">
    <location>
        <begin position="66"/>
        <end position="85"/>
    </location>
</feature>
<comment type="subcellular location">
    <subcellularLocation>
        <location evidence="1">Membrane</location>
    </subcellularLocation>
</comment>
<evidence type="ECO:0000256" key="4">
    <source>
        <dbReference type="ARBA" id="ARBA00023136"/>
    </source>
</evidence>
<feature type="transmembrane region" description="Helical" evidence="5">
    <location>
        <begin position="39"/>
        <end position="59"/>
    </location>
</feature>
<feature type="transmembrane region" description="Helical" evidence="5">
    <location>
        <begin position="279"/>
        <end position="301"/>
    </location>
</feature>
<proteinExistence type="predicted"/>
<keyword evidence="3 5" id="KW-1133">Transmembrane helix</keyword>
<protein>
    <recommendedName>
        <fullName evidence="6">G-protein coupled receptors family 1 profile domain-containing protein</fullName>
    </recommendedName>
</protein>
<feature type="domain" description="G-protein coupled receptors family 1 profile" evidence="6">
    <location>
        <begin position="50"/>
        <end position="340"/>
    </location>
</feature>
<dbReference type="PROSITE" id="PS50262">
    <property type="entry name" value="G_PROTEIN_RECEP_F1_2"/>
    <property type="match status" value="1"/>
</dbReference>
<evidence type="ECO:0000256" key="1">
    <source>
        <dbReference type="ARBA" id="ARBA00004370"/>
    </source>
</evidence>
<dbReference type="InterPro" id="IPR017452">
    <property type="entry name" value="GPCR_Rhodpsn_7TM"/>
</dbReference>
<keyword evidence="8" id="KW-1185">Reference proteome</keyword>
<evidence type="ECO:0000259" key="6">
    <source>
        <dbReference type="PROSITE" id="PS50262"/>
    </source>
</evidence>
<dbReference type="AlphaFoldDB" id="G0NIA5"/>
<dbReference type="PANTHER" id="PTHR46846">
    <property type="entry name" value="SERPENTINE RECEPTOR, CLASS W-RELATED"/>
    <property type="match status" value="1"/>
</dbReference>
<dbReference type="InterPro" id="IPR019427">
    <property type="entry name" value="7TM_GPCR_serpentine_rcpt_Srw"/>
</dbReference>
<feature type="transmembrane region" description="Helical" evidence="5">
    <location>
        <begin position="134"/>
        <end position="154"/>
    </location>
</feature>
<evidence type="ECO:0000313" key="8">
    <source>
        <dbReference type="Proteomes" id="UP000008068"/>
    </source>
</evidence>
<dbReference type="SUPFAM" id="SSF81321">
    <property type="entry name" value="Family A G protein-coupled receptor-like"/>
    <property type="match status" value="1"/>
</dbReference>
<evidence type="ECO:0000313" key="7">
    <source>
        <dbReference type="EMBL" id="EGT31747.1"/>
    </source>
</evidence>
<evidence type="ECO:0000256" key="5">
    <source>
        <dbReference type="SAM" id="Phobius"/>
    </source>
</evidence>
<feature type="transmembrane region" description="Helical" evidence="5">
    <location>
        <begin position="234"/>
        <end position="258"/>
    </location>
</feature>
<dbReference type="Proteomes" id="UP000008068">
    <property type="component" value="Unassembled WGS sequence"/>
</dbReference>
<organism evidence="8">
    <name type="scientific">Caenorhabditis brenneri</name>
    <name type="common">Nematode worm</name>
    <dbReference type="NCBI Taxonomy" id="135651"/>
    <lineage>
        <taxon>Eukaryota</taxon>
        <taxon>Metazoa</taxon>
        <taxon>Ecdysozoa</taxon>
        <taxon>Nematoda</taxon>
        <taxon>Chromadorea</taxon>
        <taxon>Rhabditida</taxon>
        <taxon>Rhabditina</taxon>
        <taxon>Rhabditomorpha</taxon>
        <taxon>Rhabditoidea</taxon>
        <taxon>Rhabditidae</taxon>
        <taxon>Peloderinae</taxon>
        <taxon>Caenorhabditis</taxon>
    </lineage>
</organism>
<accession>G0NIA5</accession>
<dbReference type="OMA" id="DYLEINI"/>
<sequence>MPKNLTTTTLPPPSEDYMLEDYEYEDDVYKKVYNISTRITLILQILTVIVNLLHLIVLFRKDLRTIAIFILMIGIAISDIITSITEFLGSAAEIEWIPILFPGSGEMSCLRDDYLEVNIGQQAIATFRDISRRLSVWLSILMAAIRSLTVLFPMSQRIQNMTKPKGAVITLLLCVLFWTVFNTWQFVFYRVFWLPDNANKLCLSMFKSLILPKHILAAPLGLKEQMSSWGFIEFIMKFAGTICYPILTISLLATLRAIKKKRKNLQKKETDQSDNTTKLILFMTILFMFSEGFEGLEALLLYNLERIVEYNEELSFAVVSFQYPINILRVLNALSHPFVCFLLSSQYRDALKGIFVNKRKVSRNATATRSTFSNSQVKRADFIRSTSNIRSKTTSTTSY</sequence>
<evidence type="ECO:0000256" key="2">
    <source>
        <dbReference type="ARBA" id="ARBA00022692"/>
    </source>
</evidence>
<dbReference type="Gene3D" id="1.20.1070.10">
    <property type="entry name" value="Rhodopsin 7-helix transmembrane proteins"/>
    <property type="match status" value="1"/>
</dbReference>
<dbReference type="PANTHER" id="PTHR46846:SF3">
    <property type="entry name" value="G-PROTEIN COUPLED RECEPTORS FAMILY 1 PROFILE DOMAIN-CONTAINING PROTEIN-RELATED"/>
    <property type="match status" value="1"/>
</dbReference>
<keyword evidence="2 5" id="KW-0812">Transmembrane</keyword>